<protein>
    <submittedName>
        <fullName evidence="2">Imm52 family immunity protein</fullName>
    </submittedName>
</protein>
<dbReference type="Pfam" id="PF15579">
    <property type="entry name" value="Imm52"/>
    <property type="match status" value="1"/>
</dbReference>
<keyword evidence="3" id="KW-1185">Reference proteome</keyword>
<accession>A0ABZ3FTV4</accession>
<sequence>MLITAQFREPTLRSDDFFSQIEKLFPITVAMDKQASNPVGWYAQGDSLEEASLYPVFDAHAPSTAILAVLKHRYEKDATVTHIAIWNGAQERSEGISVSIQVGSGFFPNSLDVETMDDAFFGSVEKVTAVAEVIIDVLRPQYVSVQPRAYATRKVFNDKPGVGWMLYLPQVITAQQVPEAQALIPVPVAGKKQTGTIIVSVAEEVFSLDNPSHVELANHIEMRLVDQDLLPRYADL</sequence>
<evidence type="ECO:0000259" key="1">
    <source>
        <dbReference type="Pfam" id="PF15579"/>
    </source>
</evidence>
<dbReference type="Proteomes" id="UP001446337">
    <property type="component" value="Chromosome"/>
</dbReference>
<gene>
    <name evidence="2" type="ORF">AAIK43_17290</name>
</gene>
<feature type="domain" description="Immunity protein 52" evidence="1">
    <location>
        <begin position="40"/>
        <end position="230"/>
    </location>
</feature>
<evidence type="ECO:0000313" key="3">
    <source>
        <dbReference type="Proteomes" id="UP001446337"/>
    </source>
</evidence>
<dbReference type="InterPro" id="IPR028969">
    <property type="entry name" value="Imm52"/>
</dbReference>
<reference evidence="2 3" key="1">
    <citation type="submission" date="2024-05" db="EMBL/GenBank/DDBJ databases">
        <title>Achromobacter denitrificans. BP1, complete genome.</title>
        <authorList>
            <person name="Zhang B."/>
        </authorList>
    </citation>
    <scope>NUCLEOTIDE SEQUENCE [LARGE SCALE GENOMIC DNA]</scope>
    <source>
        <strain evidence="2 3">BP1</strain>
    </source>
</reference>
<evidence type="ECO:0000313" key="2">
    <source>
        <dbReference type="EMBL" id="XAN13182.1"/>
    </source>
</evidence>
<organism evidence="2 3">
    <name type="scientific">Achromobacter denitrificans</name>
    <name type="common">Alcaligenes denitrificans</name>
    <dbReference type="NCBI Taxonomy" id="32002"/>
    <lineage>
        <taxon>Bacteria</taxon>
        <taxon>Pseudomonadati</taxon>
        <taxon>Pseudomonadota</taxon>
        <taxon>Betaproteobacteria</taxon>
        <taxon>Burkholderiales</taxon>
        <taxon>Alcaligenaceae</taxon>
        <taxon>Achromobacter</taxon>
    </lineage>
</organism>
<dbReference type="RefSeq" id="WP_343498363.1">
    <property type="nucleotide sequence ID" value="NZ_CP154792.1"/>
</dbReference>
<name>A0ABZ3FTV4_ACHDE</name>
<proteinExistence type="predicted"/>
<dbReference type="EMBL" id="CP154792">
    <property type="protein sequence ID" value="XAN13182.1"/>
    <property type="molecule type" value="Genomic_DNA"/>
</dbReference>